<feature type="transmembrane region" description="Helical" evidence="1">
    <location>
        <begin position="114"/>
        <end position="133"/>
    </location>
</feature>
<evidence type="ECO:0000313" key="3">
    <source>
        <dbReference type="Proteomes" id="UP000560658"/>
    </source>
</evidence>
<dbReference type="PROSITE" id="PS51257">
    <property type="entry name" value="PROKAR_LIPOPROTEIN"/>
    <property type="match status" value="1"/>
</dbReference>
<comment type="caution">
    <text evidence="2">The sequence shown here is derived from an EMBL/GenBank/DDBJ whole genome shotgun (WGS) entry which is preliminary data.</text>
</comment>
<keyword evidence="1" id="KW-1133">Transmembrane helix</keyword>
<keyword evidence="1" id="KW-0472">Membrane</keyword>
<dbReference type="InterPro" id="IPR025635">
    <property type="entry name" value="DUF4293"/>
</dbReference>
<feature type="transmembrane region" description="Helical" evidence="1">
    <location>
        <begin position="7"/>
        <end position="29"/>
    </location>
</feature>
<dbReference type="AlphaFoldDB" id="A0A840CTV8"/>
<proteinExistence type="predicted"/>
<keyword evidence="3" id="KW-1185">Reference proteome</keyword>
<dbReference type="EMBL" id="JACIER010000003">
    <property type="protein sequence ID" value="MBB4043320.1"/>
    <property type="molecule type" value="Genomic_DNA"/>
</dbReference>
<protein>
    <submittedName>
        <fullName evidence="2">Membrane protein YczE</fullName>
    </submittedName>
</protein>
<dbReference type="Proteomes" id="UP000560658">
    <property type="component" value="Unassembled WGS sequence"/>
</dbReference>
<reference evidence="2" key="1">
    <citation type="submission" date="2020-08" db="EMBL/GenBank/DDBJ databases">
        <title>Genomic Encyclopedia of Type Strains, Phase IV (KMG-IV): sequencing the most valuable type-strain genomes for metagenomic binning, comparative biology and taxonomic classification.</title>
        <authorList>
            <person name="Goeker M."/>
        </authorList>
    </citation>
    <scope>NUCLEOTIDE SEQUENCE [LARGE SCALE GENOMIC DNA]</scope>
    <source>
        <strain evidence="2">DSM 105720</strain>
    </source>
</reference>
<name>A0A840CTV8_9BACE</name>
<feature type="transmembrane region" description="Helical" evidence="1">
    <location>
        <begin position="49"/>
        <end position="72"/>
    </location>
</feature>
<organism evidence="2 3">
    <name type="scientific">Bacteroides reticulotermitis</name>
    <dbReference type="NCBI Taxonomy" id="1133319"/>
    <lineage>
        <taxon>Bacteria</taxon>
        <taxon>Pseudomonadati</taxon>
        <taxon>Bacteroidota</taxon>
        <taxon>Bacteroidia</taxon>
        <taxon>Bacteroidales</taxon>
        <taxon>Bacteroidaceae</taxon>
        <taxon>Bacteroides</taxon>
    </lineage>
</organism>
<dbReference type="RefSeq" id="WP_044159312.1">
    <property type="nucleotide sequence ID" value="NZ_JACIER010000003.1"/>
</dbReference>
<gene>
    <name evidence="2" type="ORF">GGR06_001087</name>
</gene>
<sequence>MIQRIQTLYLLIVTGLLIATACLPVAYFTDAVGAYPFSVLGVDVNGAHYSTSGLFFILLLSTTVSLATIFLFKNRPLQVRMSVFNSLLLVGFYIAFVTFYFSLRSEVVSFRVDWALSFPLIAIILNYLAIRAISKDELMVKAADRLR</sequence>
<dbReference type="Pfam" id="PF14126">
    <property type="entry name" value="DUF4293"/>
    <property type="match status" value="1"/>
</dbReference>
<evidence type="ECO:0000256" key="1">
    <source>
        <dbReference type="SAM" id="Phobius"/>
    </source>
</evidence>
<feature type="transmembrane region" description="Helical" evidence="1">
    <location>
        <begin position="84"/>
        <end position="102"/>
    </location>
</feature>
<accession>A0A840CTV8</accession>
<evidence type="ECO:0000313" key="2">
    <source>
        <dbReference type="EMBL" id="MBB4043320.1"/>
    </source>
</evidence>
<keyword evidence="1" id="KW-0812">Transmembrane</keyword>